<feature type="domain" description="ATPase AAA-type core" evidence="1">
    <location>
        <begin position="470"/>
        <end position="605"/>
    </location>
</feature>
<evidence type="ECO:0000313" key="2">
    <source>
        <dbReference type="EMBL" id="CDK30798.1"/>
    </source>
</evidence>
<dbReference type="STRING" id="673862.BABL1_gene_217"/>
<dbReference type="Proteomes" id="UP000018769">
    <property type="component" value="Chromosome I"/>
</dbReference>
<dbReference type="SUPFAM" id="SSF52540">
    <property type="entry name" value="P-loop containing nucleoside triphosphate hydrolases"/>
    <property type="match status" value="1"/>
</dbReference>
<evidence type="ECO:0000313" key="3">
    <source>
        <dbReference type="Proteomes" id="UP000018769"/>
    </source>
</evidence>
<dbReference type="Gene3D" id="3.40.50.300">
    <property type="entry name" value="P-loop containing nucleotide triphosphate hydrolases"/>
    <property type="match status" value="1"/>
</dbReference>
<organism evidence="2 3">
    <name type="scientific">Candidatus Babela massiliensis</name>
    <dbReference type="NCBI Taxonomy" id="673862"/>
    <lineage>
        <taxon>Bacteria</taxon>
        <taxon>Candidatus Babelota</taxon>
        <taxon>Candidatus Babeliae</taxon>
        <taxon>Candidatus Babeliales</taxon>
        <taxon>Candidatus Babeliaceae</taxon>
        <taxon>Candidatus Babela</taxon>
    </lineage>
</organism>
<dbReference type="GO" id="GO:0005524">
    <property type="term" value="F:ATP binding"/>
    <property type="evidence" value="ECO:0007669"/>
    <property type="project" value="InterPro"/>
</dbReference>
<name>V6DIP2_9BACT</name>
<dbReference type="InterPro" id="IPR027417">
    <property type="entry name" value="P-loop_NTPase"/>
</dbReference>
<evidence type="ECO:0000259" key="1">
    <source>
        <dbReference type="Pfam" id="PF00004"/>
    </source>
</evidence>
<dbReference type="HOGENOM" id="CLU_335469_0_0_7"/>
<accession>V6DIP2</accession>
<dbReference type="eggNOG" id="COG0465">
    <property type="taxonomic scope" value="Bacteria"/>
</dbReference>
<dbReference type="KEGG" id="dpb:BABL1_gene_217"/>
<dbReference type="EMBL" id="HG793133">
    <property type="protein sequence ID" value="CDK30798.1"/>
    <property type="molecule type" value="Genomic_DNA"/>
</dbReference>
<dbReference type="AlphaFoldDB" id="V6DIP2"/>
<sequence>MLLHNSKLNIVYRNIFFMFICVNFSILSMRVQQETCSFQSKICQYKVLQQEDESSCGYHALYNGLTIAKSLKDPSFKDFLESNVDRNNLFGSLDSTWIKYIILQRIQLLAKYYITDYLFKNLKNIELISYASDNSYKLNLRNNWIKLIPLSHGLNDLEKARREFCNLIVNISNELANRLMHLEENSAIYNIKKEDIKDVLKSQYLSKKYNKVNKRLSNVEKYFIDLTDLSFEVIADGQIKNLDKDEFYIINWSSNVGKNFARFYKEEQNCSLLQAGHWLSSQEIESLIQLESGDSNLDQIEILCLERDLKQLFDQTSGEERLINIQRKFQDKNFSGAAIFLIYNSVHWISCVVTKDINESLKFIFADSLGCNYKSYKNANTLIKLLAGDDYELKHSNCTQNLESDTYQDEESSADSSESESADTFNINNYDFLPIELLLNKYNNEGFDRIRLEALIDNLKNGIGFDKSLFIYGPAKTGKFSLAYSIAKLTSLPFIIVEGYNLICLYDKEEANIDKDSNDINFKNLDQFLNKIRTKLPAICFIHLLDELLYKVDNKSSRKLIINFIFKKLTKYKRSNKVLFIISSHINYDQYPENINFKGLFDTNIINLDNPDYNKRFEIIGHNLNIYINKVREVMRLKEGIDVEKLNNIYVRDVDQEDLSTMAEGFSCYDIKEFISRAANVLIEGRKNDQKLSDNYVWWKSLDIKNRPVRTIARYAYYNGIFHRKVARFFLYNDYAKNFLDNLYTYWYIQSQEIETRKKLDKKFHSRSWASYVVQYCKDSDEINLVKDVFIYISDSKIGQAVIDGVCEEIKENSKYASKKYFDKIIPKEGLNLGCINCQNISKDESKKET</sequence>
<dbReference type="GO" id="GO:0016887">
    <property type="term" value="F:ATP hydrolysis activity"/>
    <property type="evidence" value="ECO:0007669"/>
    <property type="project" value="InterPro"/>
</dbReference>
<dbReference type="Pfam" id="PF00004">
    <property type="entry name" value="AAA"/>
    <property type="match status" value="1"/>
</dbReference>
<keyword evidence="2" id="KW-0645">Protease</keyword>
<dbReference type="OrthoDB" id="9783370at2"/>
<dbReference type="GO" id="GO:0006508">
    <property type="term" value="P:proteolysis"/>
    <property type="evidence" value="ECO:0007669"/>
    <property type="project" value="UniProtKB-KW"/>
</dbReference>
<dbReference type="GO" id="GO:0008233">
    <property type="term" value="F:peptidase activity"/>
    <property type="evidence" value="ECO:0007669"/>
    <property type="project" value="UniProtKB-KW"/>
</dbReference>
<proteinExistence type="predicted"/>
<dbReference type="InterPro" id="IPR003959">
    <property type="entry name" value="ATPase_AAA_core"/>
</dbReference>
<keyword evidence="2" id="KW-0378">Hydrolase</keyword>
<protein>
    <submittedName>
        <fullName evidence="2">Ulp1-like desumoylating protease fused to AAA ATPase</fullName>
    </submittedName>
</protein>
<keyword evidence="3" id="KW-1185">Reference proteome</keyword>
<reference evidence="2 3" key="1">
    <citation type="journal article" date="2015" name="Biol. Direct">
        <title>Babela massiliensis, a representative of a widespread bacterial phylum with unusual adaptations to parasitism in amoebae.</title>
        <authorList>
            <person name="Pagnier I."/>
            <person name="Yutin N."/>
            <person name="Croce O."/>
            <person name="Makarova K.S."/>
            <person name="Wolf Y.I."/>
            <person name="Benamar S."/>
            <person name="Raoult D."/>
            <person name="Koonin E.V."/>
            <person name="La Scola B."/>
        </authorList>
    </citation>
    <scope>NUCLEOTIDE SEQUENCE [LARGE SCALE GENOMIC DNA]</scope>
    <source>
        <strain evidence="3">BABL1</strain>
    </source>
</reference>
<gene>
    <name evidence="2" type="ORF">BABL1_gene_217</name>
</gene>